<organism evidence="2 3">
    <name type="scientific">Ornithinimicrobium cerasi</name>
    <dbReference type="NCBI Taxonomy" id="2248773"/>
    <lineage>
        <taxon>Bacteria</taxon>
        <taxon>Bacillati</taxon>
        <taxon>Actinomycetota</taxon>
        <taxon>Actinomycetes</taxon>
        <taxon>Micrococcales</taxon>
        <taxon>Ornithinimicrobiaceae</taxon>
        <taxon>Ornithinimicrobium</taxon>
    </lineage>
</organism>
<evidence type="ECO:0000259" key="1">
    <source>
        <dbReference type="Pfam" id="PF06722"/>
    </source>
</evidence>
<dbReference type="AlphaFoldDB" id="A0A285VW72"/>
<dbReference type="PANTHER" id="PTHR48050">
    <property type="entry name" value="STEROL 3-BETA-GLUCOSYLTRANSFERASE"/>
    <property type="match status" value="1"/>
</dbReference>
<dbReference type="Proteomes" id="UP000219688">
    <property type="component" value="Unassembled WGS sequence"/>
</dbReference>
<evidence type="ECO:0000313" key="3">
    <source>
        <dbReference type="Proteomes" id="UP000219688"/>
    </source>
</evidence>
<dbReference type="RefSeq" id="WP_097189359.1">
    <property type="nucleotide sequence ID" value="NZ_OBQK01000025.1"/>
</dbReference>
<dbReference type="InterPro" id="IPR002213">
    <property type="entry name" value="UDP_glucos_trans"/>
</dbReference>
<dbReference type="Pfam" id="PF06722">
    <property type="entry name" value="EryCIII-like_C"/>
    <property type="match status" value="1"/>
</dbReference>
<dbReference type="CDD" id="cd03784">
    <property type="entry name" value="GT1_Gtf-like"/>
    <property type="match status" value="1"/>
</dbReference>
<name>A0A285VW72_9MICO</name>
<evidence type="ECO:0000313" key="2">
    <source>
        <dbReference type="EMBL" id="SOC58213.1"/>
    </source>
</evidence>
<sequence length="423" mass="43692">MNGGHGGRSVLLVALGTRGDVEPFVRLGWRLRAEGYAVTVAVLEDGAARVRAAGLRPAVVGPVAAQAMWSGSAFLRAAAHLNPGLMWLQMRRALEVVAPTVAGHLAPLLRRADVVLVGLAAAGLVPVVTAAGVPARLVLLAPLLPHPGGTATWSTSAWDRLPHPLESARQALLWRMTTALSTPLASLLHGPARAALPVTAPLAVTAPPAGPPLSGPPLLATSAVLDPRPAPHAVSTGWWPDPSPVRHLPREVDRWLDRHPGAVLMAFGSMPGSSTRRTLERLGDVARSVGSPAVVQVRGASTRAFPGGLVVGEVDHRALLPRLAAVVHHGGSGTTHAVTAAGLPQVVVPHLGDQPHYARAVHRAGLGPPPLPRPLATRARLVGRVRTALELGEGAPQVRSAASRLSGEDGLGTAARLVDAMAQ</sequence>
<dbReference type="GO" id="GO:0017000">
    <property type="term" value="P:antibiotic biosynthetic process"/>
    <property type="evidence" value="ECO:0007669"/>
    <property type="project" value="UniProtKB-ARBA"/>
</dbReference>
<proteinExistence type="predicted"/>
<keyword evidence="3" id="KW-1185">Reference proteome</keyword>
<dbReference type="GO" id="GO:0016758">
    <property type="term" value="F:hexosyltransferase activity"/>
    <property type="evidence" value="ECO:0007669"/>
    <property type="project" value="UniProtKB-ARBA"/>
</dbReference>
<dbReference type="GO" id="GO:0008194">
    <property type="term" value="F:UDP-glycosyltransferase activity"/>
    <property type="evidence" value="ECO:0007669"/>
    <property type="project" value="InterPro"/>
</dbReference>
<dbReference type="Gene3D" id="3.40.50.2000">
    <property type="entry name" value="Glycogen Phosphorylase B"/>
    <property type="match status" value="2"/>
</dbReference>
<dbReference type="InterPro" id="IPR010610">
    <property type="entry name" value="EryCIII-like_C"/>
</dbReference>
<dbReference type="EMBL" id="OBQK01000025">
    <property type="protein sequence ID" value="SOC58213.1"/>
    <property type="molecule type" value="Genomic_DNA"/>
</dbReference>
<dbReference type="InterPro" id="IPR050426">
    <property type="entry name" value="Glycosyltransferase_28"/>
</dbReference>
<accession>A0A285VW72</accession>
<gene>
    <name evidence="2" type="ORF">SAMN05421879_12511</name>
</gene>
<reference evidence="3" key="1">
    <citation type="submission" date="2017-08" db="EMBL/GenBank/DDBJ databases">
        <authorList>
            <person name="Varghese N."/>
            <person name="Submissions S."/>
        </authorList>
    </citation>
    <scope>NUCLEOTIDE SEQUENCE [LARGE SCALE GENOMIC DNA]</scope>
    <source>
        <strain evidence="3">USBA17B2</strain>
    </source>
</reference>
<feature type="domain" description="Erythromycin biosynthesis protein CIII-like C-terminal" evidence="1">
    <location>
        <begin position="298"/>
        <end position="406"/>
    </location>
</feature>
<keyword evidence="2" id="KW-0808">Transferase</keyword>
<protein>
    <submittedName>
        <fullName evidence="2">Sterol 3beta-glucosyltransferase/vancomycin aglycone glucosyltransferase</fullName>
    </submittedName>
</protein>
<dbReference type="SUPFAM" id="SSF53756">
    <property type="entry name" value="UDP-Glycosyltransferase/glycogen phosphorylase"/>
    <property type="match status" value="1"/>
</dbReference>
<dbReference type="PANTHER" id="PTHR48050:SF13">
    <property type="entry name" value="STEROL 3-BETA-GLUCOSYLTRANSFERASE UGT80A2"/>
    <property type="match status" value="1"/>
</dbReference>